<dbReference type="PANTHER" id="PTHR31044:SF52">
    <property type="entry name" value="OS01G0631500 PROTEIN"/>
    <property type="match status" value="1"/>
</dbReference>
<name>A0ABU6YCH0_9FABA</name>
<reference evidence="6 7" key="1">
    <citation type="journal article" date="2023" name="Plants (Basel)">
        <title>Bridging the Gap: Combining Genomics and Transcriptomics Approaches to Understand Stylosanthes scabra, an Orphan Legume from the Brazilian Caatinga.</title>
        <authorList>
            <person name="Ferreira-Neto J.R.C."/>
            <person name="da Silva M.D."/>
            <person name="Binneck E."/>
            <person name="de Melo N.F."/>
            <person name="da Silva R.H."/>
            <person name="de Melo A.L.T.M."/>
            <person name="Pandolfi V."/>
            <person name="Bustamante F.O."/>
            <person name="Brasileiro-Vidal A.C."/>
            <person name="Benko-Iseppon A.M."/>
        </authorList>
    </citation>
    <scope>NUCLEOTIDE SEQUENCE [LARGE SCALE GENOMIC DNA]</scope>
    <source>
        <tissue evidence="6">Leaves</tissue>
    </source>
</reference>
<feature type="domain" description="X8" evidence="5">
    <location>
        <begin position="31"/>
        <end position="117"/>
    </location>
</feature>
<dbReference type="Proteomes" id="UP001341840">
    <property type="component" value="Unassembled WGS sequence"/>
</dbReference>
<keyword evidence="2" id="KW-0325">Glycoprotein</keyword>
<feature type="chain" id="PRO_5046237279" description="X8 domain-containing protein" evidence="4">
    <location>
        <begin position="31"/>
        <end position="122"/>
    </location>
</feature>
<evidence type="ECO:0000256" key="4">
    <source>
        <dbReference type="SAM" id="SignalP"/>
    </source>
</evidence>
<keyword evidence="7" id="KW-1185">Reference proteome</keyword>
<dbReference type="InterPro" id="IPR044788">
    <property type="entry name" value="X8_dom_prot"/>
</dbReference>
<keyword evidence="2" id="KW-0449">Lipoprotein</keyword>
<keyword evidence="2" id="KW-0336">GPI-anchor</keyword>
<evidence type="ECO:0000256" key="2">
    <source>
        <dbReference type="ARBA" id="ARBA00022622"/>
    </source>
</evidence>
<keyword evidence="2" id="KW-0472">Membrane</keyword>
<dbReference type="Gene3D" id="1.20.58.1040">
    <property type="match status" value="1"/>
</dbReference>
<dbReference type="Pfam" id="PF07983">
    <property type="entry name" value="X8"/>
    <property type="match status" value="1"/>
</dbReference>
<comment type="caution">
    <text evidence="6">The sequence shown here is derived from an EMBL/GenBank/DDBJ whole genome shotgun (WGS) entry which is preliminary data.</text>
</comment>
<comment type="subcellular location">
    <subcellularLocation>
        <location evidence="1">Cell membrane</location>
        <topology evidence="1">Lipid-anchor</topology>
        <topology evidence="1">GPI-anchor</topology>
    </subcellularLocation>
</comment>
<dbReference type="EMBL" id="JASCZI010241842">
    <property type="protein sequence ID" value="MED6207607.1"/>
    <property type="molecule type" value="Genomic_DNA"/>
</dbReference>
<dbReference type="PANTHER" id="PTHR31044">
    <property type="entry name" value="BETA-1,3 GLUCANASE"/>
    <property type="match status" value="1"/>
</dbReference>
<evidence type="ECO:0000313" key="7">
    <source>
        <dbReference type="Proteomes" id="UP001341840"/>
    </source>
</evidence>
<evidence type="ECO:0000256" key="1">
    <source>
        <dbReference type="ARBA" id="ARBA00004609"/>
    </source>
</evidence>
<keyword evidence="3 4" id="KW-0732">Signal</keyword>
<evidence type="ECO:0000259" key="5">
    <source>
        <dbReference type="SMART" id="SM00768"/>
    </source>
</evidence>
<sequence length="122" mass="13173">MAAPKIFDMLLLTIVTYTVVVTMNVPTTEAIWCLARGDVTDDALQRGLDYACNNGADCAAIQPGGRCFYPDTIISHANYAYDTYWKSHNRDLNACSFGGTGTIEIIGPDPSTPTCTFPPSSL</sequence>
<evidence type="ECO:0000256" key="3">
    <source>
        <dbReference type="ARBA" id="ARBA00022729"/>
    </source>
</evidence>
<organism evidence="6 7">
    <name type="scientific">Stylosanthes scabra</name>
    <dbReference type="NCBI Taxonomy" id="79078"/>
    <lineage>
        <taxon>Eukaryota</taxon>
        <taxon>Viridiplantae</taxon>
        <taxon>Streptophyta</taxon>
        <taxon>Embryophyta</taxon>
        <taxon>Tracheophyta</taxon>
        <taxon>Spermatophyta</taxon>
        <taxon>Magnoliopsida</taxon>
        <taxon>eudicotyledons</taxon>
        <taxon>Gunneridae</taxon>
        <taxon>Pentapetalae</taxon>
        <taxon>rosids</taxon>
        <taxon>fabids</taxon>
        <taxon>Fabales</taxon>
        <taxon>Fabaceae</taxon>
        <taxon>Papilionoideae</taxon>
        <taxon>50 kb inversion clade</taxon>
        <taxon>dalbergioids sensu lato</taxon>
        <taxon>Dalbergieae</taxon>
        <taxon>Pterocarpus clade</taxon>
        <taxon>Stylosanthes</taxon>
    </lineage>
</organism>
<protein>
    <recommendedName>
        <fullName evidence="5">X8 domain-containing protein</fullName>
    </recommendedName>
</protein>
<accession>A0ABU6YCH0</accession>
<feature type="signal peptide" evidence="4">
    <location>
        <begin position="1"/>
        <end position="30"/>
    </location>
</feature>
<proteinExistence type="predicted"/>
<dbReference type="SMART" id="SM00768">
    <property type="entry name" value="X8"/>
    <property type="match status" value="1"/>
</dbReference>
<dbReference type="InterPro" id="IPR012946">
    <property type="entry name" value="X8"/>
</dbReference>
<gene>
    <name evidence="6" type="ORF">PIB30_037304</name>
</gene>
<evidence type="ECO:0000313" key="6">
    <source>
        <dbReference type="EMBL" id="MED6207607.1"/>
    </source>
</evidence>